<evidence type="ECO:0000256" key="8">
    <source>
        <dbReference type="ARBA" id="ARBA00022741"/>
    </source>
</evidence>
<dbReference type="Gene3D" id="3.30.470.20">
    <property type="entry name" value="ATP-grasp fold, B domain"/>
    <property type="match status" value="2"/>
</dbReference>
<feature type="domain" description="ATP-grasp" evidence="15">
    <location>
        <begin position="133"/>
        <end position="328"/>
    </location>
</feature>
<dbReference type="NCBIfam" id="NF003671">
    <property type="entry name" value="PRK05294.1"/>
    <property type="match status" value="1"/>
</dbReference>
<dbReference type="InterPro" id="IPR011607">
    <property type="entry name" value="MGS-like_dom"/>
</dbReference>
<dbReference type="EC" id="6.3.4.16" evidence="14"/>
<dbReference type="SMART" id="SM00851">
    <property type="entry name" value="MGS"/>
    <property type="match status" value="1"/>
</dbReference>
<keyword evidence="18" id="KW-1185">Reference proteome</keyword>
<feature type="binding site" evidence="14">
    <location>
        <position position="773"/>
    </location>
    <ligand>
        <name>ATP</name>
        <dbReference type="ChEBI" id="CHEBI:30616"/>
        <label>2</label>
    </ligand>
</feature>
<evidence type="ECO:0000256" key="9">
    <source>
        <dbReference type="ARBA" id="ARBA00022840"/>
    </source>
</evidence>
<comment type="catalytic activity">
    <reaction evidence="13 14">
        <text>hydrogencarbonate + NH4(+) + 2 ATP = carbamoyl phosphate + 2 ADP + phosphate + 2 H(+)</text>
        <dbReference type="Rhea" id="RHEA:18029"/>
        <dbReference type="ChEBI" id="CHEBI:15378"/>
        <dbReference type="ChEBI" id="CHEBI:17544"/>
        <dbReference type="ChEBI" id="CHEBI:28938"/>
        <dbReference type="ChEBI" id="CHEBI:30616"/>
        <dbReference type="ChEBI" id="CHEBI:43474"/>
        <dbReference type="ChEBI" id="CHEBI:58228"/>
        <dbReference type="ChEBI" id="CHEBI:456216"/>
        <dbReference type="EC" id="6.3.4.16"/>
    </reaction>
</comment>
<dbReference type="PRINTS" id="PR00098">
    <property type="entry name" value="CPSASE"/>
</dbReference>
<dbReference type="SMART" id="SM01096">
    <property type="entry name" value="CPSase_L_D3"/>
    <property type="match status" value="1"/>
</dbReference>
<comment type="domain">
    <text evidence="14">The large subunit is composed of 2 ATP-grasp domains that are involved in binding the 2 ATP molecules needed for carbamoyl phosphate synthesis. The N-terminal ATP-grasp domain (referred to as the carboxyphosphate synthetic component) catalyzes the ATP-dependent phosphorylation of hydrogencarbonate to carboxyphosphate and the subsequent nucleophilic attack by ammonia to form a carbamate intermediate. The C-terminal ATP-grasp domain (referred to as the carbamoyl phosphate synthetic component) then catalyzes the phosphorylation of carbamate with the second ATP to form the end product carbamoyl phosphate. The reactive and unstable enzyme intermediates are sequentially channeled from one active site to the next through the interior of the protein over a distance of at least 96 A.</text>
</comment>
<feature type="binding site" evidence="14">
    <location>
        <position position="285"/>
    </location>
    <ligand>
        <name>Mn(2+)</name>
        <dbReference type="ChEBI" id="CHEBI:29035"/>
        <label>1</label>
    </ligand>
</feature>
<evidence type="ECO:0000256" key="12">
    <source>
        <dbReference type="ARBA" id="ARBA00023211"/>
    </source>
</evidence>
<dbReference type="InterPro" id="IPR011761">
    <property type="entry name" value="ATP-grasp"/>
</dbReference>
<feature type="binding site" evidence="14">
    <location>
        <position position="841"/>
    </location>
    <ligand>
        <name>ATP</name>
        <dbReference type="ChEBI" id="CHEBI:30616"/>
        <label>2</label>
    </ligand>
</feature>
<evidence type="ECO:0000256" key="13">
    <source>
        <dbReference type="ARBA" id="ARBA00047359"/>
    </source>
</evidence>
<feature type="region of interest" description="Carboxyphosphate synthetic domain" evidence="14">
    <location>
        <begin position="1"/>
        <end position="402"/>
    </location>
</feature>
<feature type="binding site" evidence="14">
    <location>
        <position position="129"/>
    </location>
    <ligand>
        <name>ATP</name>
        <dbReference type="ChEBI" id="CHEBI:30616"/>
        <label>1</label>
    </ligand>
</feature>
<dbReference type="InterPro" id="IPR036914">
    <property type="entry name" value="MGS-like_dom_sf"/>
</dbReference>
<feature type="binding site" evidence="14">
    <location>
        <position position="766"/>
    </location>
    <ligand>
        <name>ATP</name>
        <dbReference type="ChEBI" id="CHEBI:30616"/>
        <label>2</label>
    </ligand>
</feature>
<feature type="binding site" evidence="14">
    <location>
        <position position="800"/>
    </location>
    <ligand>
        <name>ATP</name>
        <dbReference type="ChEBI" id="CHEBI:30616"/>
        <label>2</label>
    </ligand>
</feature>
<dbReference type="SUPFAM" id="SSF48108">
    <property type="entry name" value="Carbamoyl phosphate synthetase, large subunit connection domain"/>
    <property type="match status" value="1"/>
</dbReference>
<proteinExistence type="inferred from homology"/>
<feature type="binding site" evidence="14">
    <location>
        <position position="855"/>
    </location>
    <ligand>
        <name>Mn(2+)</name>
        <dbReference type="ChEBI" id="CHEBI:29035"/>
        <label>4</label>
    </ligand>
</feature>
<dbReference type="InterPro" id="IPR005480">
    <property type="entry name" value="CPSase_lsu_oligo"/>
</dbReference>
<feature type="binding site" evidence="14">
    <location>
        <position position="301"/>
    </location>
    <ligand>
        <name>Mg(2+)</name>
        <dbReference type="ChEBI" id="CHEBI:18420"/>
        <label>2</label>
    </ligand>
</feature>
<dbReference type="Pfam" id="PF02142">
    <property type="entry name" value="MGS"/>
    <property type="match status" value="1"/>
</dbReference>
<dbReference type="HAMAP" id="MF_01210_A">
    <property type="entry name" value="CPSase_L_chain_A"/>
    <property type="match status" value="1"/>
</dbReference>
<accession>A0ABT4LDQ1</accession>
<dbReference type="Gene3D" id="1.10.1030.10">
    <property type="entry name" value="Carbamoyl-phosphate synthetase, large subunit oligomerisation domain"/>
    <property type="match status" value="1"/>
</dbReference>
<evidence type="ECO:0000256" key="14">
    <source>
        <dbReference type="HAMAP-Rule" id="MF_01210"/>
    </source>
</evidence>
<dbReference type="Gene3D" id="3.40.50.20">
    <property type="match status" value="2"/>
</dbReference>
<comment type="cofactor">
    <cofactor evidence="14">
        <name>Mg(2+)</name>
        <dbReference type="ChEBI" id="CHEBI:18420"/>
    </cofactor>
    <cofactor evidence="14">
        <name>Mn(2+)</name>
        <dbReference type="ChEBI" id="CHEBI:29035"/>
    </cofactor>
    <text evidence="14">Binds 4 Mg(2+) or Mn(2+) ions per subunit.</text>
</comment>
<dbReference type="GO" id="GO:0004088">
    <property type="term" value="F:carbamoyl-phosphate synthase (glutamine-hydrolyzing) activity"/>
    <property type="evidence" value="ECO:0007669"/>
    <property type="project" value="UniProtKB-EC"/>
</dbReference>
<dbReference type="Proteomes" id="UP001069802">
    <property type="component" value="Unassembled WGS sequence"/>
</dbReference>
<feature type="binding site" evidence="14">
    <location>
        <position position="285"/>
    </location>
    <ligand>
        <name>ATP</name>
        <dbReference type="ChEBI" id="CHEBI:30616"/>
        <label>1</label>
    </ligand>
</feature>
<dbReference type="InterPro" id="IPR005483">
    <property type="entry name" value="CPSase_dom"/>
</dbReference>
<feature type="binding site" evidence="14">
    <location>
        <position position="169"/>
    </location>
    <ligand>
        <name>ATP</name>
        <dbReference type="ChEBI" id="CHEBI:30616"/>
        <label>1</label>
    </ligand>
</feature>
<name>A0ABT4LDQ1_9PROT</name>
<dbReference type="PROSITE" id="PS00866">
    <property type="entry name" value="CPSASE_1"/>
    <property type="match status" value="1"/>
</dbReference>
<feature type="binding site" evidence="14">
    <location>
        <position position="853"/>
    </location>
    <ligand>
        <name>Mg(2+)</name>
        <dbReference type="ChEBI" id="CHEBI:18420"/>
        <label>3</label>
    </ligand>
</feature>
<organism evidence="17 18">
    <name type="scientific">Kiloniella laminariae</name>
    <dbReference type="NCBI Taxonomy" id="454162"/>
    <lineage>
        <taxon>Bacteria</taxon>
        <taxon>Pseudomonadati</taxon>
        <taxon>Pseudomonadota</taxon>
        <taxon>Alphaproteobacteria</taxon>
        <taxon>Rhodospirillales</taxon>
        <taxon>Kiloniellaceae</taxon>
        <taxon>Kiloniella</taxon>
    </lineage>
</organism>
<evidence type="ECO:0000256" key="5">
    <source>
        <dbReference type="ARBA" id="ARBA00022605"/>
    </source>
</evidence>
<comment type="similarity">
    <text evidence="2 14">Belongs to the CarB family.</text>
</comment>
<evidence type="ECO:0000259" key="15">
    <source>
        <dbReference type="PROSITE" id="PS50975"/>
    </source>
</evidence>
<feature type="binding site" evidence="14">
    <location>
        <position position="853"/>
    </location>
    <ligand>
        <name>Mn(2+)</name>
        <dbReference type="ChEBI" id="CHEBI:29035"/>
        <label>3</label>
    </ligand>
</feature>
<dbReference type="PROSITE" id="PS50975">
    <property type="entry name" value="ATP_GRASP"/>
    <property type="match status" value="2"/>
</dbReference>
<feature type="binding site" evidence="14">
    <location>
        <position position="855"/>
    </location>
    <ligand>
        <name>Mg(2+)</name>
        <dbReference type="ChEBI" id="CHEBI:18420"/>
        <label>4</label>
    </ligand>
</feature>
<dbReference type="InterPro" id="IPR058047">
    <property type="entry name" value="CPSase_preATP-grasp"/>
</dbReference>
<dbReference type="Pfam" id="PF25596">
    <property type="entry name" value="CPSase_L_D1"/>
    <property type="match status" value="2"/>
</dbReference>
<feature type="binding site" evidence="14">
    <location>
        <position position="176"/>
    </location>
    <ligand>
        <name>ATP</name>
        <dbReference type="ChEBI" id="CHEBI:30616"/>
        <label>1</label>
    </ligand>
</feature>
<feature type="binding site" evidence="14">
    <location>
        <position position="241"/>
    </location>
    <ligand>
        <name>ATP</name>
        <dbReference type="ChEBI" id="CHEBI:30616"/>
        <label>1</label>
    </ligand>
</feature>
<feature type="binding site" evidence="14">
    <location>
        <position position="799"/>
    </location>
    <ligand>
        <name>ATP</name>
        <dbReference type="ChEBI" id="CHEBI:30616"/>
        <label>2</label>
    </ligand>
</feature>
<keyword evidence="3 14" id="KW-0055">Arginine biosynthesis</keyword>
<dbReference type="CDD" id="cd01424">
    <property type="entry name" value="MGS_CPS_II"/>
    <property type="match status" value="1"/>
</dbReference>
<feature type="binding site" evidence="14">
    <location>
        <position position="299"/>
    </location>
    <ligand>
        <name>Mg(2+)</name>
        <dbReference type="ChEBI" id="CHEBI:18420"/>
        <label>1</label>
    </ligand>
</feature>
<comment type="catalytic activity">
    <reaction evidence="14">
        <text>hydrogencarbonate + L-glutamine + 2 ATP + H2O = carbamoyl phosphate + L-glutamate + 2 ADP + phosphate + 2 H(+)</text>
        <dbReference type="Rhea" id="RHEA:18633"/>
        <dbReference type="ChEBI" id="CHEBI:15377"/>
        <dbReference type="ChEBI" id="CHEBI:15378"/>
        <dbReference type="ChEBI" id="CHEBI:17544"/>
        <dbReference type="ChEBI" id="CHEBI:29985"/>
        <dbReference type="ChEBI" id="CHEBI:30616"/>
        <dbReference type="ChEBI" id="CHEBI:43474"/>
        <dbReference type="ChEBI" id="CHEBI:58228"/>
        <dbReference type="ChEBI" id="CHEBI:58359"/>
        <dbReference type="ChEBI" id="CHEBI:456216"/>
        <dbReference type="EC" id="6.3.5.5"/>
    </reaction>
</comment>
<comment type="pathway">
    <text evidence="14">Pyrimidine metabolism; UMP biosynthesis via de novo pathway; (S)-dihydroorotate from bicarbonate: step 1/3.</text>
</comment>
<dbReference type="PANTHER" id="PTHR11405:SF53">
    <property type="entry name" value="CARBAMOYL-PHOSPHATE SYNTHASE [AMMONIA], MITOCHONDRIAL"/>
    <property type="match status" value="1"/>
</dbReference>
<evidence type="ECO:0000313" key="18">
    <source>
        <dbReference type="Proteomes" id="UP001069802"/>
    </source>
</evidence>
<evidence type="ECO:0000256" key="3">
    <source>
        <dbReference type="ARBA" id="ARBA00022571"/>
    </source>
</evidence>
<feature type="binding site" evidence="14">
    <location>
        <position position="285"/>
    </location>
    <ligand>
        <name>Mg(2+)</name>
        <dbReference type="ChEBI" id="CHEBI:18420"/>
        <label>1</label>
    </ligand>
</feature>
<dbReference type="SUPFAM" id="SSF52335">
    <property type="entry name" value="Methylglyoxal synthase-like"/>
    <property type="match status" value="1"/>
</dbReference>
<feature type="binding site" evidence="14">
    <location>
        <position position="299"/>
    </location>
    <ligand>
        <name>Mn(2+)</name>
        <dbReference type="ChEBI" id="CHEBI:29035"/>
        <label>1</label>
    </ligand>
</feature>
<feature type="binding site" evidence="14">
    <location>
        <position position="299"/>
    </location>
    <ligand>
        <name>ATP</name>
        <dbReference type="ChEBI" id="CHEBI:30616"/>
        <label>1</label>
    </ligand>
</feature>
<dbReference type="InterPro" id="IPR006275">
    <property type="entry name" value="CPSase_lsu"/>
</dbReference>
<dbReference type="PROSITE" id="PS00867">
    <property type="entry name" value="CPSASE_2"/>
    <property type="match status" value="2"/>
</dbReference>
<evidence type="ECO:0000256" key="6">
    <source>
        <dbReference type="ARBA" id="ARBA00022723"/>
    </source>
</evidence>
<keyword evidence="6" id="KW-0479">Metal-binding</keyword>
<dbReference type="NCBIfam" id="TIGR01369">
    <property type="entry name" value="CPSaseII_lrg"/>
    <property type="match status" value="1"/>
</dbReference>
<feature type="binding site" evidence="14">
    <location>
        <position position="768"/>
    </location>
    <ligand>
        <name>ATP</name>
        <dbReference type="ChEBI" id="CHEBI:30616"/>
        <label>2</label>
    </ligand>
</feature>
<feature type="binding site" evidence="14">
    <location>
        <position position="301"/>
    </location>
    <ligand>
        <name>Mn(2+)</name>
        <dbReference type="ChEBI" id="CHEBI:29035"/>
        <label>2</label>
    </ligand>
</feature>
<feature type="binding site" evidence="14">
    <location>
        <position position="242"/>
    </location>
    <ligand>
        <name>ATP</name>
        <dbReference type="ChEBI" id="CHEBI:30616"/>
        <label>1</label>
    </ligand>
</feature>
<feature type="binding site" evidence="14">
    <location>
        <position position="801"/>
    </location>
    <ligand>
        <name>ATP</name>
        <dbReference type="ChEBI" id="CHEBI:30616"/>
        <label>2</label>
    </ligand>
</feature>
<gene>
    <name evidence="14 17" type="primary">carB</name>
    <name evidence="17" type="ORF">O4H49_00520</name>
</gene>
<feature type="binding site" evidence="14">
    <location>
        <position position="841"/>
    </location>
    <ligand>
        <name>Mn(2+)</name>
        <dbReference type="ChEBI" id="CHEBI:29035"/>
        <label>3</label>
    </ligand>
</feature>
<feature type="binding site" evidence="14">
    <location>
        <position position="210"/>
    </location>
    <ligand>
        <name>ATP</name>
        <dbReference type="ChEBI" id="CHEBI:30616"/>
        <label>1</label>
    </ligand>
</feature>
<dbReference type="Gene3D" id="3.40.50.1380">
    <property type="entry name" value="Methylglyoxal synthase-like domain"/>
    <property type="match status" value="1"/>
</dbReference>
<dbReference type="Pfam" id="PF02786">
    <property type="entry name" value="CPSase_L_D2"/>
    <property type="match status" value="2"/>
</dbReference>
<evidence type="ECO:0000256" key="2">
    <source>
        <dbReference type="ARBA" id="ARBA00009799"/>
    </source>
</evidence>
<evidence type="ECO:0000259" key="16">
    <source>
        <dbReference type="PROSITE" id="PS51855"/>
    </source>
</evidence>
<keyword evidence="4 14" id="KW-0436">Ligase</keyword>
<feature type="binding site" evidence="14">
    <location>
        <position position="853"/>
    </location>
    <ligand>
        <name>ATP</name>
        <dbReference type="ChEBI" id="CHEBI:30616"/>
        <label>2</label>
    </ligand>
</feature>
<keyword evidence="12" id="KW-0464">Manganese</keyword>
<feature type="binding site" evidence="14">
    <location>
        <position position="853"/>
    </location>
    <ligand>
        <name>Mg(2+)</name>
        <dbReference type="ChEBI" id="CHEBI:18420"/>
        <label>4</label>
    </ligand>
</feature>
<dbReference type="PROSITE" id="PS51257">
    <property type="entry name" value="PROKAR_LIPOPROTEIN"/>
    <property type="match status" value="1"/>
</dbReference>
<feature type="binding site" evidence="14">
    <location>
        <position position="841"/>
    </location>
    <ligand>
        <name>Mg(2+)</name>
        <dbReference type="ChEBI" id="CHEBI:18420"/>
        <label>3</label>
    </ligand>
</feature>
<dbReference type="SUPFAM" id="SSF56059">
    <property type="entry name" value="Glutathione synthetase ATP-binding domain-like"/>
    <property type="match status" value="2"/>
</dbReference>
<feature type="region of interest" description="Allosteric domain" evidence="14">
    <location>
        <begin position="948"/>
        <end position="1086"/>
    </location>
</feature>
<dbReference type="SUPFAM" id="SSF52440">
    <property type="entry name" value="PreATP-grasp domain"/>
    <property type="match status" value="2"/>
</dbReference>
<keyword evidence="9 14" id="KW-0067">ATP-binding</keyword>
<dbReference type="HAMAP" id="MF_01210_B">
    <property type="entry name" value="CPSase_L_chain_B"/>
    <property type="match status" value="1"/>
</dbReference>
<comment type="caution">
    <text evidence="14">Lacks conserved residue(s) required for the propagation of feature annotation.</text>
</comment>
<dbReference type="PANTHER" id="PTHR11405">
    <property type="entry name" value="CARBAMOYLTRANSFERASE FAMILY MEMBER"/>
    <property type="match status" value="1"/>
</dbReference>
<dbReference type="InterPro" id="IPR016185">
    <property type="entry name" value="PreATP-grasp_dom_sf"/>
</dbReference>
<protein>
    <recommendedName>
        <fullName evidence="14">Carbamoyl phosphate synthase large chain</fullName>
        <ecNumber evidence="14">6.3.4.16</ecNumber>
        <ecNumber evidence="14">6.3.5.5</ecNumber>
    </recommendedName>
    <alternativeName>
        <fullName evidence="14">Carbamoyl phosphate synthetase ammonia chain</fullName>
    </alternativeName>
</protein>
<dbReference type="Pfam" id="PF02787">
    <property type="entry name" value="CPSase_L_D3"/>
    <property type="match status" value="1"/>
</dbReference>
<keyword evidence="8 14" id="KW-0547">Nucleotide-binding</keyword>
<feature type="binding site" evidence="14">
    <location>
        <position position="727"/>
    </location>
    <ligand>
        <name>ATP</name>
        <dbReference type="ChEBI" id="CHEBI:30616"/>
        <label>2</label>
    </ligand>
</feature>
<comment type="pathway">
    <text evidence="1 14">Amino-acid biosynthesis; L-arginine biosynthesis; carbamoyl phosphate from bicarbonate: step 1/1.</text>
</comment>
<feature type="binding site" evidence="14">
    <location>
        <position position="215"/>
    </location>
    <ligand>
        <name>ATP</name>
        <dbReference type="ChEBI" id="CHEBI:30616"/>
        <label>1</label>
    </ligand>
</feature>
<evidence type="ECO:0000256" key="11">
    <source>
        <dbReference type="ARBA" id="ARBA00022975"/>
    </source>
</evidence>
<feature type="binding site" evidence="14">
    <location>
        <position position="798"/>
    </location>
    <ligand>
        <name>ATP</name>
        <dbReference type="ChEBI" id="CHEBI:30616"/>
        <label>2</label>
    </ligand>
</feature>
<evidence type="ECO:0000256" key="4">
    <source>
        <dbReference type="ARBA" id="ARBA00022598"/>
    </source>
</evidence>
<evidence type="ECO:0000256" key="7">
    <source>
        <dbReference type="ARBA" id="ARBA00022737"/>
    </source>
</evidence>
<dbReference type="EMBL" id="JAPWGY010000001">
    <property type="protein sequence ID" value="MCZ4279238.1"/>
    <property type="molecule type" value="Genomic_DNA"/>
</dbReference>
<feature type="binding site" evidence="14">
    <location>
        <position position="853"/>
    </location>
    <ligand>
        <name>Mn(2+)</name>
        <dbReference type="ChEBI" id="CHEBI:29035"/>
        <label>4</label>
    </ligand>
</feature>
<feature type="binding site" evidence="14">
    <location>
        <position position="175"/>
    </location>
    <ligand>
        <name>ATP</name>
        <dbReference type="ChEBI" id="CHEBI:30616"/>
        <label>1</label>
    </ligand>
</feature>
<comment type="function">
    <text evidence="14">Large subunit of the glutamine-dependent carbamoyl phosphate synthetase (CPSase). CPSase catalyzes the formation of carbamoyl phosphate from the ammonia moiety of glutamine, carbonate, and phosphate donated by ATP, constituting the first step of 2 biosynthetic pathways, one leading to arginine and/or urea and the other to pyrimidine nucleotides. The large subunit (synthetase) binds the substrates ammonia (free or transferred from glutamine from the small subunit), hydrogencarbonate and ATP and carries out an ATP-coupled ligase reaction, activating hydrogencarbonate by forming carboxy phosphate which reacts with ammonia to form carbamoyl phosphate.</text>
</comment>
<dbReference type="InterPro" id="IPR005479">
    <property type="entry name" value="CPAse_ATP-bd"/>
</dbReference>
<comment type="subunit">
    <text evidence="14">Composed of two chains; the small (or glutamine) chain promotes the hydrolysis of glutamine to ammonia, which is used by the large (or ammonia) chain to synthesize carbamoyl phosphate. Tetramer of heterodimers (alpha,beta)4.</text>
</comment>
<dbReference type="EC" id="6.3.5.5" evidence="14"/>
<keyword evidence="11 14" id="KW-0665">Pyrimidine biosynthesis</keyword>
<feature type="domain" description="MGS-like" evidence="16">
    <location>
        <begin position="948"/>
        <end position="1086"/>
    </location>
</feature>
<feature type="binding site" evidence="14">
    <location>
        <position position="243"/>
    </location>
    <ligand>
        <name>ATP</name>
        <dbReference type="ChEBI" id="CHEBI:30616"/>
        <label>1</label>
    </ligand>
</feature>
<dbReference type="InterPro" id="IPR033937">
    <property type="entry name" value="MGS_CPS_CarB"/>
</dbReference>
<comment type="caution">
    <text evidence="17">The sequence shown here is derived from an EMBL/GenBank/DDBJ whole genome shotgun (WGS) entry which is preliminary data.</text>
</comment>
<keyword evidence="5 14" id="KW-0028">Amino-acid biosynthesis</keyword>
<feature type="binding site" evidence="14">
    <location>
        <position position="299"/>
    </location>
    <ligand>
        <name>Mn(2+)</name>
        <dbReference type="ChEBI" id="CHEBI:29035"/>
        <label>2</label>
    </ligand>
</feature>
<feature type="binding site" evidence="14">
    <location>
        <position position="208"/>
    </location>
    <ligand>
        <name>ATP</name>
        <dbReference type="ChEBI" id="CHEBI:30616"/>
        <label>1</label>
    </ligand>
</feature>
<dbReference type="RefSeq" id="WP_269421451.1">
    <property type="nucleotide sequence ID" value="NZ_JAPWGY010000001.1"/>
</dbReference>
<keyword evidence="7 14" id="KW-0677">Repeat</keyword>
<evidence type="ECO:0000256" key="10">
    <source>
        <dbReference type="ARBA" id="ARBA00022842"/>
    </source>
</evidence>
<feature type="binding site" evidence="14">
    <location>
        <position position="299"/>
    </location>
    <ligand>
        <name>Mg(2+)</name>
        <dbReference type="ChEBI" id="CHEBI:18420"/>
        <label>2</label>
    </ligand>
</feature>
<keyword evidence="10" id="KW-0460">Magnesium</keyword>
<evidence type="ECO:0000313" key="17">
    <source>
        <dbReference type="EMBL" id="MCZ4279238.1"/>
    </source>
</evidence>
<evidence type="ECO:0000256" key="1">
    <source>
        <dbReference type="ARBA" id="ARBA00005077"/>
    </source>
</evidence>
<dbReference type="InterPro" id="IPR036897">
    <property type="entry name" value="CarbamoylP_synth_lsu_oligo_sf"/>
</dbReference>
<sequence>MPKRTDIKSVMIIGAGPIIIGQACEFDYSGAQACKALREEGYRVILVNSNPATIMTDPGLADATYIEPITPEIVEKIIEKEKPDALLPTMGGQTALNTGLALERSGVLQKHGVELIGAKADVIEKAEDRLLFRTAMEKIGLKSPRSEVVHSYEEALEALEFVGLPAIIRPSFTLGGTGGGIAYNQQEFEEIIKSGLKASPTKEVLVEQSVLGWKEYEMEVVRDCADNCIIICSIENIDPMGIHTGDSVTVAPALTLTDKEYQILRDASIACLREIGVDTGGSNVQFGLNPENGELVVIEMNPRVSRSSALASKATGFPIAKIAAKLAVGYTLDELKNDITKVTPASFEPTIDYVVTKIPRFTFEKFPGAEDYLTTAMKSVGEAMSIGRSFAESVQKALRSMETGLTGFNEVKIPGAVNSDGQIDKDAIRSFLAKPTKDRMLTIAQAIRHGLSVQEIFSVTKFDPWFIRQIEDIVQIEEEIRSKGLPMDRQSFLSLKKMGFADVRLAELTGQEEAAVSAHRRSLNVLPVYKRIDTCAGEFPSTTPYMYSCYEGDGVNPAECEAEPTDREKIMILGGGPNRIGQGIEFDYCCVHAAYALSEAGYETIMVNCNPETVSTDYDTSDRLYFEPLTAEDVIEIARKEQSNGTLKGVIVQFGGQTPLKLSQALEDAGIPILGTSPDAIDLAEDRERFQHLLQDLDLRQPTNGTATTREQAFAVAERIGFPVVIRPSYVLGGRAMEIIHNTDQLERYITTAVQVSGKNPVLIDGYLQDAIEVDVDAICDGSDVFIAGIMEHIEEAGIHSGDSACSLPPHSLKPEIIAEISLQAEKLAIALNVVGLMNIQFAVKDDVIYILEVNPRASRTVPFVAKATGNAIAKIASRVMAGEKLAGIEINRERGDHIAIKEAVFPFNRFPGVDVVLGPEMRSTGEVMGLDTSFGRAFLKSQIAAGSNLPDSGTVFLSVKDRDKPEMVSIARDLLDLGYKLVATSGTAEHLQEQGIEVTSVLKVREGRPNILDAIKSGQIHLIINTTEGPKAIADSFNIRRGALDNSVPYSTTANGAWAMVEALKAKREGRLEVAPLQAYFNTSF</sequence>
<dbReference type="NCBIfam" id="NF009455">
    <property type="entry name" value="PRK12815.1"/>
    <property type="match status" value="1"/>
</dbReference>
<dbReference type="PROSITE" id="PS51855">
    <property type="entry name" value="MGS"/>
    <property type="match status" value="1"/>
</dbReference>
<reference evidence="17" key="1">
    <citation type="submission" date="2022-12" db="EMBL/GenBank/DDBJ databases">
        <title>Bacterial isolates from different developmental stages of Nematostella vectensis.</title>
        <authorList>
            <person name="Fraune S."/>
        </authorList>
    </citation>
    <scope>NUCLEOTIDE SEQUENCE</scope>
    <source>
        <strain evidence="17">G21630-S1</strain>
    </source>
</reference>
<feature type="domain" description="ATP-grasp" evidence="15">
    <location>
        <begin position="691"/>
        <end position="882"/>
    </location>
</feature>